<dbReference type="GO" id="GO:0004553">
    <property type="term" value="F:hydrolase activity, hydrolyzing O-glycosyl compounds"/>
    <property type="evidence" value="ECO:0007669"/>
    <property type="project" value="TreeGrafter"/>
</dbReference>
<accession>A0A0S4L7X7</accession>
<dbReference type="STRING" id="1742972.COMA1_10332"/>
<gene>
    <name evidence="3" type="ORF">COMA1_10332</name>
</gene>
<feature type="domain" description="Trehalase-like N-terminal" evidence="2">
    <location>
        <begin position="5"/>
        <end position="137"/>
    </location>
</feature>
<feature type="domain" description="GH15-like" evidence="1">
    <location>
        <begin position="215"/>
        <end position="531"/>
    </location>
</feature>
<dbReference type="OrthoDB" id="3902805at2"/>
<dbReference type="Proteomes" id="UP000199032">
    <property type="component" value="Unassembled WGS sequence"/>
</dbReference>
<dbReference type="Gene3D" id="1.50.10.10">
    <property type="match status" value="1"/>
</dbReference>
<proteinExistence type="predicted"/>
<dbReference type="InterPro" id="IPR012341">
    <property type="entry name" value="6hp_glycosidase-like_sf"/>
</dbReference>
<dbReference type="PANTHER" id="PTHR31616:SF0">
    <property type="entry name" value="GLUCAN 1,4-ALPHA-GLUCOSIDASE"/>
    <property type="match status" value="1"/>
</dbReference>
<dbReference type="SUPFAM" id="SSF48208">
    <property type="entry name" value="Six-hairpin glycosidases"/>
    <property type="match status" value="1"/>
</dbReference>
<evidence type="ECO:0000313" key="4">
    <source>
        <dbReference type="Proteomes" id="UP000199032"/>
    </source>
</evidence>
<dbReference type="InterPro" id="IPR011613">
    <property type="entry name" value="GH15-like"/>
</dbReference>
<evidence type="ECO:0000313" key="3">
    <source>
        <dbReference type="EMBL" id="CUS31926.1"/>
    </source>
</evidence>
<keyword evidence="3" id="KW-0326">Glycosidase</keyword>
<dbReference type="Pfam" id="PF00723">
    <property type="entry name" value="Glyco_hydro_15"/>
    <property type="match status" value="2"/>
</dbReference>
<keyword evidence="4" id="KW-1185">Reference proteome</keyword>
<dbReference type="InterPro" id="IPR045582">
    <property type="entry name" value="Trehalase-like_N"/>
</dbReference>
<organism evidence="3 4">
    <name type="scientific">Candidatus Nitrospira nitrosa</name>
    <dbReference type="NCBI Taxonomy" id="1742972"/>
    <lineage>
        <taxon>Bacteria</taxon>
        <taxon>Pseudomonadati</taxon>
        <taxon>Nitrospirota</taxon>
        <taxon>Nitrospiria</taxon>
        <taxon>Nitrospirales</taxon>
        <taxon>Nitrospiraceae</taxon>
        <taxon>Nitrospira</taxon>
    </lineage>
</organism>
<dbReference type="InterPro" id="IPR008928">
    <property type="entry name" value="6-hairpin_glycosidase_sf"/>
</dbReference>
<dbReference type="RefSeq" id="WP_090742824.1">
    <property type="nucleotide sequence ID" value="NZ_CZQA01000001.1"/>
</dbReference>
<dbReference type="PANTHER" id="PTHR31616">
    <property type="entry name" value="TREHALASE"/>
    <property type="match status" value="1"/>
</dbReference>
<keyword evidence="3" id="KW-0378">Hydrolase</keyword>
<protein>
    <submittedName>
        <fullName evidence="3">Glycoside hydrolase, family 15</fullName>
        <ecNumber evidence="3">3.2.1.-</ecNumber>
    </submittedName>
</protein>
<dbReference type="AlphaFoldDB" id="A0A0S4L7X7"/>
<dbReference type="GO" id="GO:0005975">
    <property type="term" value="P:carbohydrate metabolic process"/>
    <property type="evidence" value="ECO:0007669"/>
    <property type="project" value="InterPro"/>
</dbReference>
<dbReference type="Pfam" id="PF19291">
    <property type="entry name" value="TREH_N"/>
    <property type="match status" value="1"/>
</dbReference>
<sequence length="594" mass="67382">MYQFGLIGNCQISALISTHGSIDWLCLPRPDSPPVFGRILDQEGGHFSIDPSVPLSETTSKQHYLPNTNILVTTVSLPNGDAYQITDFCPRFLQYGRVYRPTALFRIVEPLSGTPSIRVCCKPVSGWDKTPVRFVRGNSHFRYDIRGEYLRLLTDMPLTYLCEETPVALTSKMYFALTWGIGIEDDLVKVSHEFLDQTTKYWRIWVKHCSIPVLYQEEVIRSALALKLHCYEDTGAILAALTTSLPEEPGGTRNWDYRYCWLRDAHFSLSAFYNLGHFEEMEGFLKFLLNVCYAREQSHDRLAPVYTLSQDLPLPETEHSNWQGFLGSGPVRSQNQAAEHVQNDVYGEMLLTLAPIFFDNRFYDLRTRDHEALVANLIRLCERSISQPDAGLWEIRNGWQEHSFTNLMCWAGLDRAYRIQRAGFLRDLTIDLDAARAKAANALLRAMKDKALRNGPKDDSYDASLAQLAIVGFPDREVCDTTVSQIKHSLALKHEGKETGFFYRYLRQDDFGKPQASFVICSFWVVQALAKLGRLPEAKQIMNQCLTGANSVGLIAEHFVPNTHMQLGNFPQAYSHVGLINAAFALSPPWSDVL</sequence>
<evidence type="ECO:0000259" key="1">
    <source>
        <dbReference type="Pfam" id="PF00723"/>
    </source>
</evidence>
<dbReference type="EC" id="3.2.1.-" evidence="3"/>
<dbReference type="EMBL" id="CZQA01000001">
    <property type="protein sequence ID" value="CUS31926.1"/>
    <property type="molecule type" value="Genomic_DNA"/>
</dbReference>
<reference evidence="3 4" key="1">
    <citation type="submission" date="2015-10" db="EMBL/GenBank/DDBJ databases">
        <authorList>
            <person name="Gilbert D.G."/>
        </authorList>
    </citation>
    <scope>NUCLEOTIDE SEQUENCE [LARGE SCALE GENOMIC DNA]</scope>
    <source>
        <strain evidence="3">COMA1</strain>
    </source>
</reference>
<feature type="domain" description="GH15-like" evidence="1">
    <location>
        <begin position="540"/>
        <end position="583"/>
    </location>
</feature>
<evidence type="ECO:0000259" key="2">
    <source>
        <dbReference type="Pfam" id="PF19291"/>
    </source>
</evidence>
<name>A0A0S4L7X7_9BACT</name>